<keyword evidence="8" id="KW-0812">Transmembrane</keyword>
<dbReference type="PANTHER" id="PTHR23292">
    <property type="entry name" value="LIPOPOLYSACCHARIDE-INDUCED TUMOR NECROSIS FACTOR-ALPHA FACTOR"/>
    <property type="match status" value="1"/>
</dbReference>
<keyword evidence="6" id="KW-0862">Zinc</keyword>
<name>A0A7E5VCL1_TRINI</name>
<dbReference type="GO" id="GO:0008270">
    <property type="term" value="F:zinc ion binding"/>
    <property type="evidence" value="ECO:0007669"/>
    <property type="project" value="TreeGrafter"/>
</dbReference>
<dbReference type="PANTHER" id="PTHR23292:SF6">
    <property type="entry name" value="FI16602P1-RELATED"/>
    <property type="match status" value="1"/>
</dbReference>
<evidence type="ECO:0000256" key="5">
    <source>
        <dbReference type="ARBA" id="ARBA00022723"/>
    </source>
</evidence>
<evidence type="ECO:0000313" key="11">
    <source>
        <dbReference type="RefSeq" id="XP_026726034.1"/>
    </source>
</evidence>
<keyword evidence="10" id="KW-1185">Reference proteome</keyword>
<evidence type="ECO:0000256" key="1">
    <source>
        <dbReference type="ARBA" id="ARBA00004414"/>
    </source>
</evidence>
<dbReference type="Proteomes" id="UP000322000">
    <property type="component" value="Chromosome 4"/>
</dbReference>
<feature type="domain" description="LITAF" evidence="9">
    <location>
        <begin position="19"/>
        <end position="103"/>
    </location>
</feature>
<keyword evidence="5" id="KW-0479">Metal-binding</keyword>
<dbReference type="RefSeq" id="XP_026726034.1">
    <property type="nucleotide sequence ID" value="XM_026870233.1"/>
</dbReference>
<comment type="subcellular location">
    <subcellularLocation>
        <location evidence="2">Endosome membrane</location>
        <topology evidence="2">Peripheral membrane protein</topology>
    </subcellularLocation>
    <subcellularLocation>
        <location evidence="1">Late endosome membrane</location>
    </subcellularLocation>
    <subcellularLocation>
        <location evidence="3">Lysosome membrane</location>
        <topology evidence="3">Peripheral membrane protein</topology>
        <orientation evidence="3">Cytoplasmic side</orientation>
    </subcellularLocation>
</comment>
<evidence type="ECO:0000313" key="10">
    <source>
        <dbReference type="Proteomes" id="UP000322000"/>
    </source>
</evidence>
<evidence type="ECO:0000259" key="9">
    <source>
        <dbReference type="PROSITE" id="PS51837"/>
    </source>
</evidence>
<dbReference type="GeneID" id="113492650"/>
<comment type="similarity">
    <text evidence="4">Belongs to the CDIP1/LITAF family.</text>
</comment>
<keyword evidence="8" id="KW-1133">Transmembrane helix</keyword>
<organism evidence="10 11">
    <name type="scientific">Trichoplusia ni</name>
    <name type="common">Cabbage looper</name>
    <dbReference type="NCBI Taxonomy" id="7111"/>
    <lineage>
        <taxon>Eukaryota</taxon>
        <taxon>Metazoa</taxon>
        <taxon>Ecdysozoa</taxon>
        <taxon>Arthropoda</taxon>
        <taxon>Hexapoda</taxon>
        <taxon>Insecta</taxon>
        <taxon>Pterygota</taxon>
        <taxon>Neoptera</taxon>
        <taxon>Endopterygota</taxon>
        <taxon>Lepidoptera</taxon>
        <taxon>Glossata</taxon>
        <taxon>Ditrysia</taxon>
        <taxon>Noctuoidea</taxon>
        <taxon>Noctuidae</taxon>
        <taxon>Plusiinae</taxon>
        <taxon>Trichoplusia</taxon>
    </lineage>
</organism>
<dbReference type="GO" id="GO:0005765">
    <property type="term" value="C:lysosomal membrane"/>
    <property type="evidence" value="ECO:0007669"/>
    <property type="project" value="UniProtKB-SubCell"/>
</dbReference>
<dbReference type="InterPro" id="IPR037519">
    <property type="entry name" value="LITAF_fam"/>
</dbReference>
<accession>A0A7E5VCL1</accession>
<evidence type="ECO:0000256" key="2">
    <source>
        <dbReference type="ARBA" id="ARBA00004481"/>
    </source>
</evidence>
<keyword evidence="7 8" id="KW-0472">Membrane</keyword>
<feature type="transmembrane region" description="Helical" evidence="8">
    <location>
        <begin position="57"/>
        <end position="81"/>
    </location>
</feature>
<dbReference type="InterPro" id="IPR006629">
    <property type="entry name" value="LITAF"/>
</dbReference>
<evidence type="ECO:0000256" key="7">
    <source>
        <dbReference type="ARBA" id="ARBA00023136"/>
    </source>
</evidence>
<evidence type="ECO:0000256" key="6">
    <source>
        <dbReference type="ARBA" id="ARBA00022833"/>
    </source>
</evidence>
<dbReference type="KEGG" id="tnl:113492650"/>
<proteinExistence type="inferred from homology"/>
<sequence>MNNKLLESNAYQQITQNADNVCIEMDLLKVGSEPVGMRCPFCQEDVMTKAHYRNTSITHIIAIVFGILFWWMCCCLIPYFVKRWKNVEHYCPNCHKYLGMYTRTTIL</sequence>
<reference evidence="11" key="1">
    <citation type="submission" date="2025-08" db="UniProtKB">
        <authorList>
            <consortium name="RefSeq"/>
        </authorList>
    </citation>
    <scope>IDENTIFICATION</scope>
</reference>
<evidence type="ECO:0000256" key="3">
    <source>
        <dbReference type="ARBA" id="ARBA00004630"/>
    </source>
</evidence>
<dbReference type="AlphaFoldDB" id="A0A7E5VCL1"/>
<protein>
    <submittedName>
        <fullName evidence="11">Lipopolysaccharide-induced tumor necrosis factor-alpha factor homolog isoform X1</fullName>
    </submittedName>
</protein>
<dbReference type="PROSITE" id="PS51837">
    <property type="entry name" value="LITAF"/>
    <property type="match status" value="1"/>
</dbReference>
<dbReference type="OrthoDB" id="5599753at2759"/>
<evidence type="ECO:0000256" key="8">
    <source>
        <dbReference type="SAM" id="Phobius"/>
    </source>
</evidence>
<dbReference type="SMART" id="SM00714">
    <property type="entry name" value="LITAF"/>
    <property type="match status" value="1"/>
</dbReference>
<evidence type="ECO:0000256" key="4">
    <source>
        <dbReference type="ARBA" id="ARBA00005975"/>
    </source>
</evidence>
<dbReference type="GO" id="GO:0031902">
    <property type="term" value="C:late endosome membrane"/>
    <property type="evidence" value="ECO:0007669"/>
    <property type="project" value="UniProtKB-SubCell"/>
</dbReference>
<dbReference type="InParanoid" id="A0A7E5VCL1"/>
<dbReference type="Pfam" id="PF10601">
    <property type="entry name" value="zf-LITAF-like"/>
    <property type="match status" value="1"/>
</dbReference>
<gene>
    <name evidence="11" type="primary">LOC113492650</name>
</gene>